<dbReference type="InterPro" id="IPR015018">
    <property type="entry name" value="DUF1905"/>
</dbReference>
<dbReference type="SUPFAM" id="SSF141694">
    <property type="entry name" value="AF2212/PG0164-like"/>
    <property type="match status" value="1"/>
</dbReference>
<evidence type="ECO:0000313" key="1">
    <source>
        <dbReference type="EMBL" id="KGN42654.1"/>
    </source>
</evidence>
<dbReference type="eggNOG" id="COG4430">
    <property type="taxonomic scope" value="Bacteria"/>
</dbReference>
<dbReference type="AlphaFoldDB" id="A0A0A0K0X7"/>
<protein>
    <submittedName>
        <fullName evidence="1">2-isopropylmalate synthase</fullName>
    </submittedName>
</protein>
<dbReference type="Pfam" id="PF08922">
    <property type="entry name" value="DUF1905"/>
    <property type="match status" value="1"/>
</dbReference>
<comment type="caution">
    <text evidence="1">The sequence shown here is derived from an EMBL/GenBank/DDBJ whole genome shotgun (WGS) entry which is preliminary data.</text>
</comment>
<organism evidence="1 2">
    <name type="scientific">Knoellia aerolata DSM 18566</name>
    <dbReference type="NCBI Taxonomy" id="1385519"/>
    <lineage>
        <taxon>Bacteria</taxon>
        <taxon>Bacillati</taxon>
        <taxon>Actinomycetota</taxon>
        <taxon>Actinomycetes</taxon>
        <taxon>Micrococcales</taxon>
        <taxon>Intrasporangiaceae</taxon>
        <taxon>Knoellia</taxon>
    </lineage>
</organism>
<accession>A0A0A0K0X7</accession>
<dbReference type="Pfam" id="PF13376">
    <property type="entry name" value="OmdA"/>
    <property type="match status" value="1"/>
</dbReference>
<reference evidence="1 2" key="1">
    <citation type="submission" date="2013-08" db="EMBL/GenBank/DDBJ databases">
        <title>The genome sequence of Knoellia aerolata.</title>
        <authorList>
            <person name="Zhu W."/>
            <person name="Wang G."/>
        </authorList>
    </citation>
    <scope>NUCLEOTIDE SEQUENCE [LARGE SCALE GENOMIC DNA]</scope>
    <source>
        <strain evidence="1 2">DSM 18566</strain>
    </source>
</reference>
<dbReference type="OrthoDB" id="2604865at2"/>
<dbReference type="InterPro" id="IPR037079">
    <property type="entry name" value="AF2212/PG0164-like_sf"/>
</dbReference>
<dbReference type="Gene3D" id="2.40.30.100">
    <property type="entry name" value="AF2212/PG0164-like"/>
    <property type="match status" value="1"/>
</dbReference>
<evidence type="ECO:0000313" key="2">
    <source>
        <dbReference type="Proteomes" id="UP000030013"/>
    </source>
</evidence>
<dbReference type="RefSeq" id="WP_035932533.1">
    <property type="nucleotide sequence ID" value="NZ_AVPL01000003.1"/>
</dbReference>
<keyword evidence="2" id="KW-1185">Reference proteome</keyword>
<sequence length="153" mass="16295">MGETLHLTTVLEPRGPAGAIVLSDEQVAALGDGARTFPVVVTISGRSLPLRLARMGGESLIGFSKAARAEAGIEIGDEVTVDIATESGPRTVEVPDDLAAALAADPVADATFASLAYTHRKEYVRWVVEAKRDETRADRIARTVEMVRAGQRR</sequence>
<dbReference type="EMBL" id="AVPL01000003">
    <property type="protein sequence ID" value="KGN42654.1"/>
    <property type="molecule type" value="Genomic_DNA"/>
</dbReference>
<name>A0A0A0K0X7_9MICO</name>
<gene>
    <name evidence="1" type="ORF">N801_14035</name>
</gene>
<proteinExistence type="predicted"/>
<dbReference type="Proteomes" id="UP000030013">
    <property type="component" value="Unassembled WGS sequence"/>
</dbReference>